<dbReference type="OrthoDB" id="9446342at2759"/>
<dbReference type="PANTHER" id="PTHR11787:SF4">
    <property type="entry name" value="CHM, RAB ESCORT PROTEIN 1"/>
    <property type="match status" value="1"/>
</dbReference>
<gene>
    <name evidence="3" type="ORF">UTRI_04411</name>
</gene>
<evidence type="ECO:0000313" key="3">
    <source>
        <dbReference type="EMBL" id="SPO32667.1"/>
    </source>
</evidence>
<dbReference type="AlphaFoldDB" id="A0A5C3ESA8"/>
<dbReference type="Proteomes" id="UP000324022">
    <property type="component" value="Unassembled WGS sequence"/>
</dbReference>
<dbReference type="GO" id="GO:0007264">
    <property type="term" value="P:small GTPase-mediated signal transduction"/>
    <property type="evidence" value="ECO:0007669"/>
    <property type="project" value="InterPro"/>
</dbReference>
<dbReference type="GO" id="GO:0016192">
    <property type="term" value="P:vesicle-mediated transport"/>
    <property type="evidence" value="ECO:0007669"/>
    <property type="project" value="TreeGrafter"/>
</dbReference>
<dbReference type="GO" id="GO:0005829">
    <property type="term" value="C:cytosol"/>
    <property type="evidence" value="ECO:0007669"/>
    <property type="project" value="TreeGrafter"/>
</dbReference>
<name>A0A5C3ESA8_9BASI</name>
<accession>A0A5C3ESA8</accession>
<reference evidence="3 4" key="1">
    <citation type="submission" date="2018-03" db="EMBL/GenBank/DDBJ databases">
        <authorList>
            <person name="Guldener U."/>
        </authorList>
    </citation>
    <scope>NUCLEOTIDE SEQUENCE [LARGE SCALE GENOMIC DNA]</scope>
    <source>
        <strain evidence="3 4">NBRC100155</strain>
    </source>
</reference>
<evidence type="ECO:0000256" key="1">
    <source>
        <dbReference type="ARBA" id="ARBA00005593"/>
    </source>
</evidence>
<evidence type="ECO:0000256" key="2">
    <source>
        <dbReference type="SAM" id="MobiDB-lite"/>
    </source>
</evidence>
<feature type="compositionally biased region" description="Basic and acidic residues" evidence="2">
    <location>
        <begin position="594"/>
        <end position="616"/>
    </location>
</feature>
<feature type="compositionally biased region" description="Acidic residues" evidence="2">
    <location>
        <begin position="629"/>
        <end position="640"/>
    </location>
</feature>
<dbReference type="GO" id="GO:0005092">
    <property type="term" value="F:GDP-dissociation inhibitor activity"/>
    <property type="evidence" value="ECO:0007669"/>
    <property type="project" value="InterPro"/>
</dbReference>
<keyword evidence="4" id="KW-1185">Reference proteome</keyword>
<dbReference type="GO" id="GO:0005634">
    <property type="term" value="C:nucleus"/>
    <property type="evidence" value="ECO:0007669"/>
    <property type="project" value="TreeGrafter"/>
</dbReference>
<dbReference type="PANTHER" id="PTHR11787">
    <property type="entry name" value="RAB GDP-DISSOCIATION INHIBITOR"/>
    <property type="match status" value="1"/>
</dbReference>
<feature type="compositionally biased region" description="Basic and acidic residues" evidence="2">
    <location>
        <begin position="392"/>
        <end position="402"/>
    </location>
</feature>
<sequence length="640" mass="69670">MSLDQTHYDVAIFSTGLTQSILSAALASAGLSVIHIDKNDYYADQWASLTLSELAKWSESLKHHDSLGGSQQNKQRLSHVELCFPAFNSTSDEQNQGESCRLPESLASLDRHYAISLAPTLLPATGPSIDCLISSKVSSYATFRLLERTCVASASTQNAGRMALTSVPASKEDIFKTKTLSLIAKRKLMKLLMYIATQDWQSNLAEHPDLAQKPFVEYLAEVHNMPPDLVDAVAYGVCLCATPRETTEVAMARAKSHMQSVGRYGNSAYLVGQYGGAGELAQGYCRASAVKGGMFILAHRIRSAKKHNKGPNWKFEVDGIDTPITADYIVSSQETLQDLGLYSVDQSQTPASEAEMIVLHRAILVLDRPIQFAAPTSIEASTNDSSNGDATADTHKAPEHPPETGLVVFPPGSVGGNANTVTVLMMGEGTFSCPKGQYVYYVLTEASDADTVRSALETLQPVIDQVIALTSESDSPTDTVLPLLQMTYRQDVPLLTADASHSNLAGIPFPPPLTAQDCCNSQPVTSISGLTDAAVHLAEKVYYDIVASRVSSLDHGNTHEEKVEWVKRTVEQQKRNRKRRKGRDPSEFQGRGGRSTDDGVTREQQQEEQDETRPDEAVLVGFFDSNSDTNDDDDDDEADQ</sequence>
<keyword evidence="3" id="KW-0808">Transferase</keyword>
<dbReference type="Gene3D" id="1.10.405.10">
    <property type="entry name" value="Guanine Nucleotide Dissociation Inhibitor, domain 1"/>
    <property type="match status" value="1"/>
</dbReference>
<dbReference type="InterPro" id="IPR018203">
    <property type="entry name" value="GDP_dissociation_inhibitor"/>
</dbReference>
<dbReference type="Gene3D" id="3.50.50.60">
    <property type="entry name" value="FAD/NAD(P)-binding domain"/>
    <property type="match status" value="1"/>
</dbReference>
<evidence type="ECO:0000313" key="4">
    <source>
        <dbReference type="Proteomes" id="UP000324022"/>
    </source>
</evidence>
<feature type="region of interest" description="Disordered" evidence="2">
    <location>
        <begin position="571"/>
        <end position="640"/>
    </location>
</feature>
<dbReference type="GO" id="GO:0016740">
    <property type="term" value="F:transferase activity"/>
    <property type="evidence" value="ECO:0007669"/>
    <property type="project" value="UniProtKB-KW"/>
</dbReference>
<dbReference type="InterPro" id="IPR036188">
    <property type="entry name" value="FAD/NAD-bd_sf"/>
</dbReference>
<feature type="compositionally biased region" description="Polar residues" evidence="2">
    <location>
        <begin position="378"/>
        <end position="389"/>
    </location>
</feature>
<dbReference type="SUPFAM" id="SSF51905">
    <property type="entry name" value="FAD/NAD(P)-binding domain"/>
    <property type="match status" value="1"/>
</dbReference>
<feature type="region of interest" description="Disordered" evidence="2">
    <location>
        <begin position="377"/>
        <end position="404"/>
    </location>
</feature>
<comment type="similarity">
    <text evidence="1">Belongs to the Rab GDI family.</text>
</comment>
<dbReference type="Gene3D" id="3.30.519.10">
    <property type="entry name" value="Guanine Nucleotide Dissociation Inhibitor, domain 2"/>
    <property type="match status" value="1"/>
</dbReference>
<dbReference type="GO" id="GO:0005968">
    <property type="term" value="C:Rab-protein geranylgeranyltransferase complex"/>
    <property type="evidence" value="ECO:0007669"/>
    <property type="project" value="TreeGrafter"/>
</dbReference>
<organism evidence="3 4">
    <name type="scientific">Ustilago trichophora</name>
    <dbReference type="NCBI Taxonomy" id="86804"/>
    <lineage>
        <taxon>Eukaryota</taxon>
        <taxon>Fungi</taxon>
        <taxon>Dikarya</taxon>
        <taxon>Basidiomycota</taxon>
        <taxon>Ustilaginomycotina</taxon>
        <taxon>Ustilaginomycetes</taxon>
        <taxon>Ustilaginales</taxon>
        <taxon>Ustilaginaceae</taxon>
        <taxon>Ustilago</taxon>
    </lineage>
</organism>
<proteinExistence type="inferred from homology"/>
<protein>
    <submittedName>
        <fullName evidence="3">Related to Rab proteins geranylgeranyltransferase component A 2</fullName>
    </submittedName>
</protein>
<dbReference type="PRINTS" id="PR00891">
    <property type="entry name" value="RABGDIREP"/>
</dbReference>
<dbReference type="EMBL" id="OOIN01000047">
    <property type="protein sequence ID" value="SPO32667.1"/>
    <property type="molecule type" value="Genomic_DNA"/>
</dbReference>
<dbReference type="Pfam" id="PF00996">
    <property type="entry name" value="GDI"/>
    <property type="match status" value="2"/>
</dbReference>